<dbReference type="InterPro" id="IPR004045">
    <property type="entry name" value="Glutathione_S-Trfase_N"/>
</dbReference>
<name>A0A9X2AQ85_9BURK</name>
<dbReference type="GO" id="GO:0006559">
    <property type="term" value="P:L-phenylalanine catabolic process"/>
    <property type="evidence" value="ECO:0007669"/>
    <property type="project" value="TreeGrafter"/>
</dbReference>
<dbReference type="Pfam" id="PF13417">
    <property type="entry name" value="GST_N_3"/>
    <property type="match status" value="1"/>
</dbReference>
<keyword evidence="3" id="KW-1185">Reference proteome</keyword>
<dbReference type="PANTHER" id="PTHR42673">
    <property type="entry name" value="MALEYLACETOACETATE ISOMERASE"/>
    <property type="match status" value="1"/>
</dbReference>
<dbReference type="EMBL" id="JALGBI010000003">
    <property type="protein sequence ID" value="MCJ0765725.1"/>
    <property type="molecule type" value="Genomic_DNA"/>
</dbReference>
<feature type="domain" description="GST N-terminal" evidence="1">
    <location>
        <begin position="3"/>
        <end position="76"/>
    </location>
</feature>
<dbReference type="PANTHER" id="PTHR42673:SF21">
    <property type="entry name" value="GLUTATHIONE S-TRANSFERASE YFCF"/>
    <property type="match status" value="1"/>
</dbReference>
<gene>
    <name evidence="2" type="ORF">MMF98_21130</name>
</gene>
<dbReference type="RefSeq" id="WP_243309322.1">
    <property type="nucleotide sequence ID" value="NZ_JALGBI010000003.1"/>
</dbReference>
<evidence type="ECO:0000313" key="3">
    <source>
        <dbReference type="Proteomes" id="UP001139447"/>
    </source>
</evidence>
<dbReference type="AlphaFoldDB" id="A0A9X2AQ85"/>
<dbReference type="SUPFAM" id="SSF52833">
    <property type="entry name" value="Thioredoxin-like"/>
    <property type="match status" value="1"/>
</dbReference>
<dbReference type="Proteomes" id="UP001139447">
    <property type="component" value="Unassembled WGS sequence"/>
</dbReference>
<dbReference type="Gene3D" id="3.40.30.10">
    <property type="entry name" value="Glutaredoxin"/>
    <property type="match status" value="1"/>
</dbReference>
<comment type="caution">
    <text evidence="2">The sequence shown here is derived from an EMBL/GenBank/DDBJ whole genome shotgun (WGS) entry which is preliminary data.</text>
</comment>
<dbReference type="InterPro" id="IPR036249">
    <property type="entry name" value="Thioredoxin-like_sf"/>
</dbReference>
<dbReference type="CDD" id="cd03205">
    <property type="entry name" value="GST_C_6"/>
    <property type="match status" value="1"/>
</dbReference>
<dbReference type="SUPFAM" id="SSF47616">
    <property type="entry name" value="GST C-terminal domain-like"/>
    <property type="match status" value="1"/>
</dbReference>
<dbReference type="Gene3D" id="1.20.1050.10">
    <property type="match status" value="1"/>
</dbReference>
<sequence length="211" mass="23478">MKLIGMLDSPYVRRVAVSLQLLGLRFEHQSLSVFRTFTEFQQINPVVKAPTLLCDDGEVLMDSTLILAYAEALARPRTLMPTDFRELQHDLRLMGLALAATEKSVQIVYERGLRPPEKLHEPWVSRITGQLLAAYGELEQELNRRPLAAGSPGLRQAGVTLGVAWHFTQQMIPEAVPAERFPRLAAYSASVEALPEFKAAPHGEGTYRSNG</sequence>
<organism evidence="2 3">
    <name type="scientific">Variovorax terrae</name>
    <dbReference type="NCBI Taxonomy" id="2923278"/>
    <lineage>
        <taxon>Bacteria</taxon>
        <taxon>Pseudomonadati</taxon>
        <taxon>Pseudomonadota</taxon>
        <taxon>Betaproteobacteria</taxon>
        <taxon>Burkholderiales</taxon>
        <taxon>Comamonadaceae</taxon>
        <taxon>Variovorax</taxon>
    </lineage>
</organism>
<dbReference type="GO" id="GO:0006749">
    <property type="term" value="P:glutathione metabolic process"/>
    <property type="evidence" value="ECO:0007669"/>
    <property type="project" value="TreeGrafter"/>
</dbReference>
<dbReference type="GO" id="GO:0004364">
    <property type="term" value="F:glutathione transferase activity"/>
    <property type="evidence" value="ECO:0007669"/>
    <property type="project" value="TreeGrafter"/>
</dbReference>
<proteinExistence type="predicted"/>
<reference evidence="2" key="1">
    <citation type="submission" date="2022-03" db="EMBL/GenBank/DDBJ databases">
        <authorList>
            <person name="Woo C.Y."/>
        </authorList>
    </citation>
    <scope>NUCLEOTIDE SEQUENCE</scope>
    <source>
        <strain evidence="2">CYS-02</strain>
    </source>
</reference>
<dbReference type="GO" id="GO:0016034">
    <property type="term" value="F:maleylacetoacetate isomerase activity"/>
    <property type="evidence" value="ECO:0007669"/>
    <property type="project" value="TreeGrafter"/>
</dbReference>
<evidence type="ECO:0000259" key="1">
    <source>
        <dbReference type="Pfam" id="PF13417"/>
    </source>
</evidence>
<accession>A0A9X2AQ85</accession>
<evidence type="ECO:0000313" key="2">
    <source>
        <dbReference type="EMBL" id="MCJ0765725.1"/>
    </source>
</evidence>
<dbReference type="InterPro" id="IPR036282">
    <property type="entry name" value="Glutathione-S-Trfase_C_sf"/>
</dbReference>
<protein>
    <submittedName>
        <fullName evidence="2">Glutathione S-transferase</fullName>
    </submittedName>
</protein>